<dbReference type="InterPro" id="IPR003835">
    <property type="entry name" value="Glyco_trans_19"/>
</dbReference>
<dbReference type="NCBIfam" id="TIGR00215">
    <property type="entry name" value="lpxB"/>
    <property type="match status" value="1"/>
</dbReference>
<evidence type="ECO:0000256" key="8">
    <source>
        <dbReference type="ARBA" id="ARBA00023098"/>
    </source>
</evidence>
<proteinExistence type="predicted"/>
<evidence type="ECO:0000256" key="10">
    <source>
        <dbReference type="NCBIfam" id="TIGR00215"/>
    </source>
</evidence>
<evidence type="ECO:0000256" key="9">
    <source>
        <dbReference type="ARBA" id="ARBA00048975"/>
    </source>
</evidence>
<dbReference type="SUPFAM" id="SSF53756">
    <property type="entry name" value="UDP-Glycosyltransferase/glycogen phosphorylase"/>
    <property type="match status" value="1"/>
</dbReference>
<dbReference type="GO" id="GO:0016020">
    <property type="term" value="C:membrane"/>
    <property type="evidence" value="ECO:0007669"/>
    <property type="project" value="GOC"/>
</dbReference>
<keyword evidence="12" id="KW-1185">Reference proteome</keyword>
<keyword evidence="7" id="KW-0808">Transferase</keyword>
<dbReference type="PANTHER" id="PTHR30372:SF4">
    <property type="entry name" value="LIPID-A-DISACCHARIDE SYNTHASE, MITOCHONDRIAL-RELATED"/>
    <property type="match status" value="1"/>
</dbReference>
<dbReference type="Pfam" id="PF02684">
    <property type="entry name" value="LpxB"/>
    <property type="match status" value="1"/>
</dbReference>
<evidence type="ECO:0000256" key="4">
    <source>
        <dbReference type="ARBA" id="ARBA00022516"/>
    </source>
</evidence>
<dbReference type="EC" id="2.4.1.182" evidence="2 10"/>
<evidence type="ECO:0000256" key="7">
    <source>
        <dbReference type="ARBA" id="ARBA00022679"/>
    </source>
</evidence>
<gene>
    <name evidence="11" type="ORF">SAMN04489760_10624</name>
</gene>
<dbReference type="AlphaFoldDB" id="A0A1H7W9M5"/>
<dbReference type="PANTHER" id="PTHR30372">
    <property type="entry name" value="LIPID-A-DISACCHARIDE SYNTHASE"/>
    <property type="match status" value="1"/>
</dbReference>
<protein>
    <recommendedName>
        <fullName evidence="3 10">Lipid-A-disaccharide synthase</fullName>
        <ecNumber evidence="2 10">2.4.1.182</ecNumber>
    </recommendedName>
</protein>
<evidence type="ECO:0000256" key="1">
    <source>
        <dbReference type="ARBA" id="ARBA00002056"/>
    </source>
</evidence>
<comment type="function">
    <text evidence="1">Condensation of UDP-2,3-diacylglucosamine and 2,3-diacylglucosamine-1-phosphate to form lipid A disaccharide, a precursor of lipid A, a phosphorylated glycolipid that anchors the lipopolysaccharide to the outer membrane of the cell.</text>
</comment>
<accession>A0A1H7W9M5</accession>
<dbReference type="Gene3D" id="3.40.50.2000">
    <property type="entry name" value="Glycogen Phosphorylase B"/>
    <property type="match status" value="1"/>
</dbReference>
<dbReference type="Proteomes" id="UP000198744">
    <property type="component" value="Unassembled WGS sequence"/>
</dbReference>
<evidence type="ECO:0000256" key="6">
    <source>
        <dbReference type="ARBA" id="ARBA00022676"/>
    </source>
</evidence>
<keyword evidence="5" id="KW-0441">Lipid A biosynthesis</keyword>
<name>A0A1H7W9M5_9BACT</name>
<keyword evidence="4" id="KW-0444">Lipid biosynthesis</keyword>
<dbReference type="STRING" id="43775.SAMN04489760_10624"/>
<evidence type="ECO:0000256" key="2">
    <source>
        <dbReference type="ARBA" id="ARBA00012687"/>
    </source>
</evidence>
<sequence>MKDAGVDLWADAGEMAVVGLTEVLSKLRVVLSIMGRLKKSMRLQKPDLVILIDYPDFNLPLARSAKKSGIPVFYYISPQVWAWRKGRIKTLSRVVDRMAVILPFEEPLYRQSGVNVSFVGHPLLDVVSVSSSRGKTLRRFGLREDLTTVALLPGSRKGEVTRLLPDMLRAARIIAEKVPPVQFLLPLADTLDEAWMKARIAETDSSPEISLIRGATYDAVAAADVAVVVSGTATLETALLGTPLVVIYKVSALSYLIGRMLISVDYIGLVNIVAGKSVAPELIQHEANPERIAAEVLAILSDPDRRKAIKAEFLQLREKLGKPGAAGRAADLALTLL</sequence>
<dbReference type="GO" id="GO:0009245">
    <property type="term" value="P:lipid A biosynthetic process"/>
    <property type="evidence" value="ECO:0007669"/>
    <property type="project" value="UniProtKB-UniRule"/>
</dbReference>
<evidence type="ECO:0000256" key="5">
    <source>
        <dbReference type="ARBA" id="ARBA00022556"/>
    </source>
</evidence>
<keyword evidence="6" id="KW-0328">Glycosyltransferase</keyword>
<evidence type="ECO:0000256" key="3">
    <source>
        <dbReference type="ARBA" id="ARBA00020902"/>
    </source>
</evidence>
<organism evidence="11 12">
    <name type="scientific">Syntrophus gentianae</name>
    <dbReference type="NCBI Taxonomy" id="43775"/>
    <lineage>
        <taxon>Bacteria</taxon>
        <taxon>Pseudomonadati</taxon>
        <taxon>Thermodesulfobacteriota</taxon>
        <taxon>Syntrophia</taxon>
        <taxon>Syntrophales</taxon>
        <taxon>Syntrophaceae</taxon>
        <taxon>Syntrophus</taxon>
    </lineage>
</organism>
<dbReference type="GO" id="GO:0005543">
    <property type="term" value="F:phospholipid binding"/>
    <property type="evidence" value="ECO:0007669"/>
    <property type="project" value="TreeGrafter"/>
</dbReference>
<dbReference type="GO" id="GO:0008915">
    <property type="term" value="F:lipid-A-disaccharide synthase activity"/>
    <property type="evidence" value="ECO:0007669"/>
    <property type="project" value="UniProtKB-UniRule"/>
</dbReference>
<keyword evidence="8" id="KW-0443">Lipid metabolism</keyword>
<reference evidence="11 12" key="1">
    <citation type="submission" date="2016-10" db="EMBL/GenBank/DDBJ databases">
        <authorList>
            <person name="de Groot N.N."/>
        </authorList>
    </citation>
    <scope>NUCLEOTIDE SEQUENCE [LARGE SCALE GENOMIC DNA]</scope>
    <source>
        <strain evidence="11 12">DSM 8423</strain>
    </source>
</reference>
<dbReference type="EMBL" id="FOBS01000006">
    <property type="protein sequence ID" value="SEM18213.1"/>
    <property type="molecule type" value="Genomic_DNA"/>
</dbReference>
<comment type="catalytic activity">
    <reaction evidence="9">
        <text>a lipid X + a UDP-2-N,3-O-bis[(3R)-3-hydroxyacyl]-alpha-D-glucosamine = a lipid A disaccharide + UDP + H(+)</text>
        <dbReference type="Rhea" id="RHEA:67828"/>
        <dbReference type="ChEBI" id="CHEBI:15378"/>
        <dbReference type="ChEBI" id="CHEBI:58223"/>
        <dbReference type="ChEBI" id="CHEBI:137748"/>
        <dbReference type="ChEBI" id="CHEBI:176338"/>
        <dbReference type="ChEBI" id="CHEBI:176343"/>
        <dbReference type="EC" id="2.4.1.182"/>
    </reaction>
</comment>
<evidence type="ECO:0000313" key="12">
    <source>
        <dbReference type="Proteomes" id="UP000198744"/>
    </source>
</evidence>
<evidence type="ECO:0000313" key="11">
    <source>
        <dbReference type="EMBL" id="SEM18213.1"/>
    </source>
</evidence>